<sequence>MKAQYLPPPLTMDINKYLKDLVTTISEYKLSDEEKKTITFEGIQKYIFNKLNSSKYKASSMSEALEQKVKDKIQKSVKQKKPIHITVPFGGYKKWQLPTYPYPDWSEVFYLALLRDYLSPIVAGYDNGVLLEFFSDEIFVSRMNNISQKDLDEYNEQFSEIVKWFSNYLPSNFEIKSSKIRDFISQEEILKRFEKDINKFREEWSGLPEKERNFRLKKSERNYKGDLSKLSKPEKDKILLESTLVHDAFIFGDWDKDTPWAFGELMIALGNRYTGSWGIHVKSTRSSTNQFWVGVGVLKGKNGDFIPSSLTYNQYIKLQPKLKEEKVGLFPKEFKNLRSVLVLKN</sequence>
<dbReference type="EMBL" id="LBWA01000005">
    <property type="protein sequence ID" value="KKQ98095.1"/>
    <property type="molecule type" value="Genomic_DNA"/>
</dbReference>
<dbReference type="AlphaFoldDB" id="A0A0G0MCR5"/>
<protein>
    <submittedName>
        <fullName evidence="1">Uncharacterized protein</fullName>
    </submittedName>
</protein>
<evidence type="ECO:0000313" key="2">
    <source>
        <dbReference type="Proteomes" id="UP000034325"/>
    </source>
</evidence>
<organism evidence="1 2">
    <name type="scientific">Candidatus Woesebacteria bacterium GW2011_GWA1_39_12</name>
    <dbReference type="NCBI Taxonomy" id="1618549"/>
    <lineage>
        <taxon>Bacteria</taxon>
        <taxon>Candidatus Woeseibacteriota</taxon>
    </lineage>
</organism>
<name>A0A0G0MCR5_9BACT</name>
<reference evidence="1 2" key="1">
    <citation type="journal article" date="2015" name="Nature">
        <title>rRNA introns, odd ribosomes, and small enigmatic genomes across a large radiation of phyla.</title>
        <authorList>
            <person name="Brown C.T."/>
            <person name="Hug L.A."/>
            <person name="Thomas B.C."/>
            <person name="Sharon I."/>
            <person name="Castelle C.J."/>
            <person name="Singh A."/>
            <person name="Wilkins M.J."/>
            <person name="Williams K.H."/>
            <person name="Banfield J.F."/>
        </authorList>
    </citation>
    <scope>NUCLEOTIDE SEQUENCE [LARGE SCALE GENOMIC DNA]</scope>
</reference>
<dbReference type="Proteomes" id="UP000034325">
    <property type="component" value="Unassembled WGS sequence"/>
</dbReference>
<evidence type="ECO:0000313" key="1">
    <source>
        <dbReference type="EMBL" id="KKQ98095.1"/>
    </source>
</evidence>
<proteinExistence type="predicted"/>
<comment type="caution">
    <text evidence="1">The sequence shown here is derived from an EMBL/GenBank/DDBJ whole genome shotgun (WGS) entry which is preliminary data.</text>
</comment>
<accession>A0A0G0MCR5</accession>
<gene>
    <name evidence="1" type="ORF">UT23_C0005G0018</name>
</gene>